<dbReference type="SUPFAM" id="SSF53098">
    <property type="entry name" value="Ribonuclease H-like"/>
    <property type="match status" value="1"/>
</dbReference>
<proteinExistence type="predicted"/>
<name>A0A9N9DXL4_9GLOM</name>
<keyword evidence="2" id="KW-1185">Reference proteome</keyword>
<accession>A0A9N9DXL4</accession>
<dbReference type="AlphaFoldDB" id="A0A9N9DXL4"/>
<dbReference type="InterPro" id="IPR012337">
    <property type="entry name" value="RNaseH-like_sf"/>
</dbReference>
<evidence type="ECO:0000313" key="2">
    <source>
        <dbReference type="Proteomes" id="UP000789831"/>
    </source>
</evidence>
<protein>
    <submittedName>
        <fullName evidence="1">3603_t:CDS:1</fullName>
    </submittedName>
</protein>
<feature type="non-terminal residue" evidence="1">
    <location>
        <position position="1"/>
    </location>
</feature>
<reference evidence="1" key="1">
    <citation type="submission" date="2021-06" db="EMBL/GenBank/DDBJ databases">
        <authorList>
            <person name="Kallberg Y."/>
            <person name="Tangrot J."/>
            <person name="Rosling A."/>
        </authorList>
    </citation>
    <scope>NUCLEOTIDE SEQUENCE</scope>
    <source>
        <strain evidence="1">MT106</strain>
    </source>
</reference>
<evidence type="ECO:0000313" key="1">
    <source>
        <dbReference type="EMBL" id="CAG8656551.1"/>
    </source>
</evidence>
<dbReference type="EMBL" id="CAJVPL010005292">
    <property type="protein sequence ID" value="CAG8656551.1"/>
    <property type="molecule type" value="Genomic_DNA"/>
</dbReference>
<sequence>MGNTKNSCSELIAQLRNYKLHESPYNTPYLEGTDTPLKWWNTCFATQSQLQDFAIKLFSITPHAASCERVWSSVGWIYELHYSQPSISNDKIIELVKESLSEGYEESFEEDEGIVLSNLHEPE</sequence>
<dbReference type="Proteomes" id="UP000789831">
    <property type="component" value="Unassembled WGS sequence"/>
</dbReference>
<organism evidence="1 2">
    <name type="scientific">Ambispora gerdemannii</name>
    <dbReference type="NCBI Taxonomy" id="144530"/>
    <lineage>
        <taxon>Eukaryota</taxon>
        <taxon>Fungi</taxon>
        <taxon>Fungi incertae sedis</taxon>
        <taxon>Mucoromycota</taxon>
        <taxon>Glomeromycotina</taxon>
        <taxon>Glomeromycetes</taxon>
        <taxon>Archaeosporales</taxon>
        <taxon>Ambisporaceae</taxon>
        <taxon>Ambispora</taxon>
    </lineage>
</organism>
<comment type="caution">
    <text evidence="1">The sequence shown here is derived from an EMBL/GenBank/DDBJ whole genome shotgun (WGS) entry which is preliminary data.</text>
</comment>
<gene>
    <name evidence="1" type="ORF">AGERDE_LOCUS11625</name>
</gene>
<dbReference type="OrthoDB" id="2434645at2759"/>